<dbReference type="AlphaFoldDB" id="A0A9R1C7M5"/>
<organism evidence="4 5">
    <name type="scientific">Prevotella lacticifex</name>
    <dbReference type="NCBI Taxonomy" id="2854755"/>
    <lineage>
        <taxon>Bacteria</taxon>
        <taxon>Pseudomonadati</taxon>
        <taxon>Bacteroidota</taxon>
        <taxon>Bacteroidia</taxon>
        <taxon>Bacteroidales</taxon>
        <taxon>Prevotellaceae</taxon>
        <taxon>Prevotella</taxon>
    </lineage>
</organism>
<dbReference type="Gene3D" id="3.20.20.140">
    <property type="entry name" value="Metal-dependent hydrolases"/>
    <property type="match status" value="1"/>
</dbReference>
<proteinExistence type="inferred from homology"/>
<dbReference type="InterPro" id="IPR018228">
    <property type="entry name" value="DNase_TatD-rel_CS"/>
</dbReference>
<accession>A0A9R1C7M5</accession>
<dbReference type="GeneID" id="72468417"/>
<feature type="binding site" evidence="3">
    <location>
        <position position="194"/>
    </location>
    <ligand>
        <name>a divalent metal cation</name>
        <dbReference type="ChEBI" id="CHEBI:60240"/>
        <label>1</label>
    </ligand>
</feature>
<reference evidence="4" key="1">
    <citation type="journal article" date="2022" name="Int. J. Syst. Evol. Microbiol.">
        <title>Prevotella lacticifex sp. nov., isolated from the rumen of cows.</title>
        <authorList>
            <person name="Shinkai T."/>
            <person name="Ikeyama N."/>
            <person name="Kumagai M."/>
            <person name="Ohmori H."/>
            <person name="Sakamoto M."/>
            <person name="Ohkuma M."/>
            <person name="Mitsumori M."/>
        </authorList>
    </citation>
    <scope>NUCLEOTIDE SEQUENCE</scope>
    <source>
        <strain evidence="4">R5076</strain>
    </source>
</reference>
<dbReference type="Proteomes" id="UP000825483">
    <property type="component" value="Unassembled WGS sequence"/>
</dbReference>
<dbReference type="InterPro" id="IPR001130">
    <property type="entry name" value="TatD-like"/>
</dbReference>
<comment type="caution">
    <text evidence="4">The sequence shown here is derived from an EMBL/GenBank/DDBJ whole genome shotgun (WGS) entry which is preliminary data.</text>
</comment>
<evidence type="ECO:0000256" key="2">
    <source>
        <dbReference type="ARBA" id="ARBA00022801"/>
    </source>
</evidence>
<feature type="binding site" evidence="3">
    <location>
        <position position="86"/>
    </location>
    <ligand>
        <name>a divalent metal cation</name>
        <dbReference type="ChEBI" id="CHEBI:60240"/>
        <label>1</label>
    </ligand>
</feature>
<dbReference type="PROSITE" id="PS01137">
    <property type="entry name" value="TATD_1"/>
    <property type="match status" value="1"/>
</dbReference>
<dbReference type="SUPFAM" id="SSF51556">
    <property type="entry name" value="Metallo-dependent hydrolases"/>
    <property type="match status" value="1"/>
</dbReference>
<evidence type="ECO:0000256" key="3">
    <source>
        <dbReference type="PIRSR" id="PIRSR005902-1"/>
    </source>
</evidence>
<feature type="binding site" evidence="3">
    <location>
        <position position="146"/>
    </location>
    <ligand>
        <name>a divalent metal cation</name>
        <dbReference type="ChEBI" id="CHEBI:60240"/>
        <label>2</label>
    </ligand>
</feature>
<protein>
    <submittedName>
        <fullName evidence="4">Hydrolase</fullName>
    </submittedName>
</protein>
<evidence type="ECO:0000313" key="5">
    <source>
        <dbReference type="Proteomes" id="UP000825483"/>
    </source>
</evidence>
<name>A0A9R1C7M5_9BACT</name>
<gene>
    <name evidence="4" type="ORF">PRLR5076_03630</name>
</gene>
<sequence>MRYIDTHCHIDMLSRPEDYLMESERNGNITIGMTNLPSHYKIGKEHFLHLKKSRLALGFHPLLMAEARSEIKIFKDLVSQTSYIGEIGLDFSQKGIRSKYSQIEVLNIILEILENKSKIISVHSRKAETTLLQMLVHHSIKNVIFHWYSGDVALIKEIISQGYYFSINESMCLSASGKRIISSIPINRILPETDAPFNRHSDLSNVYRYLESVGCSSSQIENNFKDLMNNLRKESQ</sequence>
<keyword evidence="5" id="KW-1185">Reference proteome</keyword>
<feature type="binding site" evidence="3">
    <location>
        <position position="9"/>
    </location>
    <ligand>
        <name>a divalent metal cation</name>
        <dbReference type="ChEBI" id="CHEBI:60240"/>
        <label>1</label>
    </ligand>
</feature>
<dbReference type="RefSeq" id="WP_223929549.1">
    <property type="nucleotide sequence ID" value="NZ_BPTU01000003.1"/>
</dbReference>
<dbReference type="GO" id="GO:0046872">
    <property type="term" value="F:metal ion binding"/>
    <property type="evidence" value="ECO:0007669"/>
    <property type="project" value="UniProtKB-KW"/>
</dbReference>
<evidence type="ECO:0000256" key="1">
    <source>
        <dbReference type="ARBA" id="ARBA00009275"/>
    </source>
</evidence>
<evidence type="ECO:0000313" key="4">
    <source>
        <dbReference type="EMBL" id="GJG57512.1"/>
    </source>
</evidence>
<keyword evidence="3" id="KW-0479">Metal-binding</keyword>
<dbReference type="Pfam" id="PF01026">
    <property type="entry name" value="TatD_DNase"/>
    <property type="match status" value="1"/>
</dbReference>
<dbReference type="GO" id="GO:0016788">
    <property type="term" value="F:hydrolase activity, acting on ester bonds"/>
    <property type="evidence" value="ECO:0007669"/>
    <property type="project" value="InterPro"/>
</dbReference>
<keyword evidence="2 4" id="KW-0378">Hydrolase</keyword>
<comment type="similarity">
    <text evidence="1">Belongs to the metallo-dependent hydrolases superfamily. TatD-type hydrolase family.</text>
</comment>
<dbReference type="InterPro" id="IPR032466">
    <property type="entry name" value="Metal_Hydrolase"/>
</dbReference>
<feature type="binding site" evidence="3">
    <location>
        <position position="7"/>
    </location>
    <ligand>
        <name>a divalent metal cation</name>
        <dbReference type="ChEBI" id="CHEBI:60240"/>
        <label>1</label>
    </ligand>
</feature>
<dbReference type="PANTHER" id="PTHR46124">
    <property type="entry name" value="D-AMINOACYL-TRNA DEACYLASE"/>
    <property type="match status" value="1"/>
</dbReference>
<dbReference type="EMBL" id="BPUB01000001">
    <property type="protein sequence ID" value="GJG57512.1"/>
    <property type="molecule type" value="Genomic_DNA"/>
</dbReference>
<dbReference type="PANTHER" id="PTHR46124:SF2">
    <property type="entry name" value="D-AMINOACYL-TRNA DEACYLASE"/>
    <property type="match status" value="1"/>
</dbReference>
<feature type="binding site" evidence="3">
    <location>
        <position position="123"/>
    </location>
    <ligand>
        <name>a divalent metal cation</name>
        <dbReference type="ChEBI" id="CHEBI:60240"/>
        <label>2</label>
    </ligand>
</feature>
<dbReference type="PIRSF" id="PIRSF005902">
    <property type="entry name" value="DNase_TatD"/>
    <property type="match status" value="1"/>
</dbReference>